<feature type="transmembrane region" description="Helical" evidence="1">
    <location>
        <begin position="322"/>
        <end position="341"/>
    </location>
</feature>
<dbReference type="PROSITE" id="PS51831">
    <property type="entry name" value="HD"/>
    <property type="match status" value="1"/>
</dbReference>
<name>A0A5D4KDP4_9BACI</name>
<feature type="transmembrane region" description="Helical" evidence="1">
    <location>
        <begin position="428"/>
        <end position="446"/>
    </location>
</feature>
<dbReference type="RefSeq" id="WP_148946656.1">
    <property type="nucleotide sequence ID" value="NZ_VTEH01000006.1"/>
</dbReference>
<evidence type="ECO:0000256" key="1">
    <source>
        <dbReference type="SAM" id="Phobius"/>
    </source>
</evidence>
<dbReference type="NCBIfam" id="TIGR00277">
    <property type="entry name" value="HDIG"/>
    <property type="match status" value="1"/>
</dbReference>
<dbReference type="CDD" id="cd00077">
    <property type="entry name" value="HDc"/>
    <property type="match status" value="1"/>
</dbReference>
<comment type="caution">
    <text evidence="3">The sequence shown here is derived from an EMBL/GenBank/DDBJ whole genome shotgun (WGS) entry which is preliminary data.</text>
</comment>
<dbReference type="Gene3D" id="1.10.3210.10">
    <property type="entry name" value="Hypothetical protein af1432"/>
    <property type="match status" value="1"/>
</dbReference>
<dbReference type="InterPro" id="IPR011624">
    <property type="entry name" value="Metal-dep_PHydrolase_7TM_extra"/>
</dbReference>
<dbReference type="GO" id="GO:0016787">
    <property type="term" value="F:hydrolase activity"/>
    <property type="evidence" value="ECO:0007669"/>
    <property type="project" value="UniProtKB-KW"/>
</dbReference>
<dbReference type="InterPro" id="IPR006675">
    <property type="entry name" value="HDIG_dom"/>
</dbReference>
<keyword evidence="1" id="KW-0472">Membrane</keyword>
<dbReference type="AlphaFoldDB" id="A0A5D4KDP4"/>
<dbReference type="Pfam" id="PF07698">
    <property type="entry name" value="7TM-7TMR_HD"/>
    <property type="match status" value="1"/>
</dbReference>
<dbReference type="InterPro" id="IPR006674">
    <property type="entry name" value="HD_domain"/>
</dbReference>
<gene>
    <name evidence="3" type="ORF">FZC79_09880</name>
</gene>
<proteinExistence type="predicted"/>
<dbReference type="InterPro" id="IPR003607">
    <property type="entry name" value="HD/PDEase_dom"/>
</dbReference>
<feature type="domain" description="HD" evidence="2">
    <location>
        <begin position="514"/>
        <end position="656"/>
    </location>
</feature>
<dbReference type="PANTHER" id="PTHR36442">
    <property type="entry name" value="CYCLIC-DI-AMP PHOSPHODIESTERASE PGPH"/>
    <property type="match status" value="1"/>
</dbReference>
<protein>
    <submittedName>
        <fullName evidence="3">HD family phosphohydrolase</fullName>
    </submittedName>
</protein>
<dbReference type="SUPFAM" id="SSF109604">
    <property type="entry name" value="HD-domain/PDEase-like"/>
    <property type="match status" value="1"/>
</dbReference>
<dbReference type="Pfam" id="PF07697">
    <property type="entry name" value="7TMR-HDED"/>
    <property type="match status" value="1"/>
</dbReference>
<dbReference type="Proteomes" id="UP000323317">
    <property type="component" value="Unassembled WGS sequence"/>
</dbReference>
<organism evidence="3 4">
    <name type="scientific">Rossellomorea vietnamensis</name>
    <dbReference type="NCBI Taxonomy" id="218284"/>
    <lineage>
        <taxon>Bacteria</taxon>
        <taxon>Bacillati</taxon>
        <taxon>Bacillota</taxon>
        <taxon>Bacilli</taxon>
        <taxon>Bacillales</taxon>
        <taxon>Bacillaceae</taxon>
        <taxon>Rossellomorea</taxon>
    </lineage>
</organism>
<reference evidence="3 4" key="1">
    <citation type="submission" date="2019-08" db="EMBL/GenBank/DDBJ databases">
        <title>Bacillus genomes from the desert of Cuatro Cienegas, Coahuila.</title>
        <authorList>
            <person name="Olmedo-Alvarez G."/>
        </authorList>
    </citation>
    <scope>NUCLEOTIDE SEQUENCE [LARGE SCALE GENOMIC DNA]</scope>
    <source>
        <strain evidence="3 4">CH40_1T</strain>
    </source>
</reference>
<dbReference type="SMART" id="SM00471">
    <property type="entry name" value="HDc"/>
    <property type="match status" value="1"/>
</dbReference>
<feature type="transmembrane region" description="Helical" evidence="1">
    <location>
        <begin position="292"/>
        <end position="310"/>
    </location>
</feature>
<keyword evidence="3" id="KW-0378">Hydrolase</keyword>
<evidence type="ECO:0000313" key="3">
    <source>
        <dbReference type="EMBL" id="TYR75477.1"/>
    </source>
</evidence>
<dbReference type="PANTHER" id="PTHR36442:SF1">
    <property type="entry name" value="CYCLIC-DI-AMP PHOSPHODIESTERASE PGPH"/>
    <property type="match status" value="1"/>
</dbReference>
<feature type="transmembrane region" description="Helical" evidence="1">
    <location>
        <begin position="12"/>
        <end position="35"/>
    </location>
</feature>
<feature type="transmembrane region" description="Helical" evidence="1">
    <location>
        <begin position="353"/>
        <end position="369"/>
    </location>
</feature>
<dbReference type="EMBL" id="VTEH01000006">
    <property type="protein sequence ID" value="TYR75477.1"/>
    <property type="molecule type" value="Genomic_DNA"/>
</dbReference>
<dbReference type="Pfam" id="PF01966">
    <property type="entry name" value="HD"/>
    <property type="match status" value="1"/>
</dbReference>
<feature type="transmembrane region" description="Helical" evidence="1">
    <location>
        <begin position="458"/>
        <end position="481"/>
    </location>
</feature>
<keyword evidence="1" id="KW-0812">Transmembrane</keyword>
<dbReference type="InterPro" id="IPR052722">
    <property type="entry name" value="PgpH_phosphodiesterase"/>
</dbReference>
<evidence type="ECO:0000313" key="4">
    <source>
        <dbReference type="Proteomes" id="UP000323317"/>
    </source>
</evidence>
<sequence length="728" mass="82123">MKFQPYINKIRSILSYKVFTLLIFVLLGLLLYGVLYGNVKPEKYDVNVFEIADVTIRSPKLIKDEELTQKKREEAADEVPNQYTRQQDVVENRVALIDSIFGIIKDVGKETAASQAEEPADAAEETEAEPAVEEKLADLKVQLTKNANVRENITQSIPDSIFLTLLQLSDDELQRVKTTVVSQIKTTMSDKIFEEDLYAVNERMDTRIRALNLPPAMIEAAVFLSRFAVIPTEVFNQELTQQKQQQAMEEVAPEEIIEGEVIVQQGKMVTHEDYRQLELLGLLSSETPIKPFIGLGIFVVLAIGAIYYHFHNWDLPEERKQNRLILLSLVFVISLILMKIIALMKELDLDRVGFLFPAALAGMLIRIMLNERIAMLMVMILAACGSIVFHYEISGAIDIEMAIYIMFSGLAGVLFLSSRKNRTNILQAGLFVSLVNVMIILFLLFLRGVTYTSLEYTYFVVYGFVSGIGSAVLAIGFLPFFEAGFGILSAMRLVELSNPNHPLLKKLLTEAPGTYHHSVMVANLAETACEAIGANGLLARVGCYYHDVGKTVRPHYFIENQMNTGNPHDQLPPERSRDIIIHHAADGAEMLRKYKLPKEFIDIAEQHHGTTLLKFFYYKALKENEDLDEDSYRYPGPKPQTKETAVISIADSVEAAVRSMKGPTNDEIKKLVDSIVKDRLQDGQFNECDITLKELDIVKKTLCETLNGIFHSRIEYPEANRKELAHES</sequence>
<evidence type="ECO:0000259" key="2">
    <source>
        <dbReference type="PROSITE" id="PS51831"/>
    </source>
</evidence>
<dbReference type="InterPro" id="IPR011621">
    <property type="entry name" value="Metal-dep_PHydrolase_7TM_intra"/>
</dbReference>
<feature type="transmembrane region" description="Helical" evidence="1">
    <location>
        <begin position="376"/>
        <end position="393"/>
    </location>
</feature>
<accession>A0A5D4KDP4</accession>
<keyword evidence="1" id="KW-1133">Transmembrane helix</keyword>